<accession>A0AAW1HRR4</accession>
<evidence type="ECO:0000313" key="2">
    <source>
        <dbReference type="Proteomes" id="UP001458880"/>
    </source>
</evidence>
<reference evidence="1 2" key="1">
    <citation type="journal article" date="2024" name="BMC Genomics">
        <title>De novo assembly and annotation of Popillia japonica's genome with initial clues to its potential as an invasive pest.</title>
        <authorList>
            <person name="Cucini C."/>
            <person name="Boschi S."/>
            <person name="Funari R."/>
            <person name="Cardaioli E."/>
            <person name="Iannotti N."/>
            <person name="Marturano G."/>
            <person name="Paoli F."/>
            <person name="Bruttini M."/>
            <person name="Carapelli A."/>
            <person name="Frati F."/>
            <person name="Nardi F."/>
        </authorList>
    </citation>
    <scope>NUCLEOTIDE SEQUENCE [LARGE SCALE GENOMIC DNA]</scope>
    <source>
        <strain evidence="1">DMR45628</strain>
    </source>
</reference>
<gene>
    <name evidence="1" type="ORF">QE152_g40260</name>
</gene>
<dbReference type="Proteomes" id="UP001458880">
    <property type="component" value="Unassembled WGS sequence"/>
</dbReference>
<organism evidence="1 2">
    <name type="scientific">Popillia japonica</name>
    <name type="common">Japanese beetle</name>
    <dbReference type="NCBI Taxonomy" id="7064"/>
    <lineage>
        <taxon>Eukaryota</taxon>
        <taxon>Metazoa</taxon>
        <taxon>Ecdysozoa</taxon>
        <taxon>Arthropoda</taxon>
        <taxon>Hexapoda</taxon>
        <taxon>Insecta</taxon>
        <taxon>Pterygota</taxon>
        <taxon>Neoptera</taxon>
        <taxon>Endopterygota</taxon>
        <taxon>Coleoptera</taxon>
        <taxon>Polyphaga</taxon>
        <taxon>Scarabaeiformia</taxon>
        <taxon>Scarabaeidae</taxon>
        <taxon>Rutelinae</taxon>
        <taxon>Popillia</taxon>
    </lineage>
</organism>
<protein>
    <submittedName>
        <fullName evidence="1">Uncharacterized protein</fullName>
    </submittedName>
</protein>
<evidence type="ECO:0000313" key="1">
    <source>
        <dbReference type="EMBL" id="KAK9679117.1"/>
    </source>
</evidence>
<sequence>MTGLEPYEIPVVGTYVDPRILPGFYYRVRPNHRKQHLFQGQSLKLVSVGMGYAKRLTFESESKLNATNYLWSDNHPDGLGLEPRAVLKGMKFQILVGDQIIGQANVFRADMPQQEESTVKKMTPTGKYAIIKRIYIDVMCHINLDLNDTGANIEQLMRVCGVATVRKHPNQSEAKVIRVDNVGLDSQLNLLFARTQTELTFLPIR</sequence>
<name>A0AAW1HRR4_POPJA</name>
<dbReference type="AlphaFoldDB" id="A0AAW1HRR4"/>
<proteinExistence type="predicted"/>
<comment type="caution">
    <text evidence="1">The sequence shown here is derived from an EMBL/GenBank/DDBJ whole genome shotgun (WGS) entry which is preliminary data.</text>
</comment>
<keyword evidence="2" id="KW-1185">Reference proteome</keyword>
<dbReference type="EMBL" id="JASPKY010001087">
    <property type="protein sequence ID" value="KAK9679117.1"/>
    <property type="molecule type" value="Genomic_DNA"/>
</dbReference>